<dbReference type="PROSITE" id="PS00039">
    <property type="entry name" value="DEAD_ATP_HELICASE"/>
    <property type="match status" value="1"/>
</dbReference>
<dbReference type="Pfam" id="PF00271">
    <property type="entry name" value="Helicase_C"/>
    <property type="match status" value="1"/>
</dbReference>
<evidence type="ECO:0000256" key="6">
    <source>
        <dbReference type="ARBA" id="ARBA00022840"/>
    </source>
</evidence>
<feature type="compositionally biased region" description="Basic and acidic residues" evidence="10">
    <location>
        <begin position="200"/>
        <end position="213"/>
    </location>
</feature>
<evidence type="ECO:0000256" key="2">
    <source>
        <dbReference type="ARBA" id="ARBA00022552"/>
    </source>
</evidence>
<comment type="similarity">
    <text evidence="9">Belongs to the DEAD box helicase family.</text>
</comment>
<evidence type="ECO:0000259" key="12">
    <source>
        <dbReference type="PROSITE" id="PS51194"/>
    </source>
</evidence>
<feature type="compositionally biased region" description="Polar residues" evidence="10">
    <location>
        <begin position="1"/>
        <end position="12"/>
    </location>
</feature>
<evidence type="ECO:0000256" key="1">
    <source>
        <dbReference type="ARBA" id="ARBA00004604"/>
    </source>
</evidence>
<evidence type="ECO:0000256" key="5">
    <source>
        <dbReference type="ARBA" id="ARBA00022806"/>
    </source>
</evidence>
<feature type="compositionally biased region" description="Acidic residues" evidence="10">
    <location>
        <begin position="143"/>
        <end position="159"/>
    </location>
</feature>
<dbReference type="Pfam" id="PF00270">
    <property type="entry name" value="DEAD"/>
    <property type="match status" value="1"/>
</dbReference>
<evidence type="ECO:0000256" key="9">
    <source>
        <dbReference type="RuleBase" id="RU365068"/>
    </source>
</evidence>
<dbReference type="InterPro" id="IPR014001">
    <property type="entry name" value="Helicase_ATP-bd"/>
</dbReference>
<reference evidence="14 15" key="1">
    <citation type="submission" date="2024-09" db="EMBL/GenBank/DDBJ databases">
        <title>T2T genomes of carrot and Alternaria dauci and their utility for understanding host-pathogen interaction during carrot leaf blight disease.</title>
        <authorList>
            <person name="Liu W."/>
            <person name="Xu S."/>
            <person name="Ou C."/>
            <person name="Liu X."/>
            <person name="Zhuang F."/>
            <person name="Deng X.W."/>
        </authorList>
    </citation>
    <scope>NUCLEOTIDE SEQUENCE [LARGE SCALE GENOMIC DNA]</scope>
    <source>
        <strain evidence="14 15">A2016</strain>
    </source>
</reference>
<keyword evidence="15" id="KW-1185">Reference proteome</keyword>
<dbReference type="Gene3D" id="3.40.50.300">
    <property type="entry name" value="P-loop containing nucleotide triphosphate hydrolases"/>
    <property type="match status" value="2"/>
</dbReference>
<dbReference type="InterPro" id="IPR000629">
    <property type="entry name" value="RNA-helicase_DEAD-box_CS"/>
</dbReference>
<dbReference type="PROSITE" id="PS51192">
    <property type="entry name" value="HELICASE_ATP_BIND_1"/>
    <property type="match status" value="1"/>
</dbReference>
<comment type="subcellular location">
    <subcellularLocation>
        <location evidence="1">Nucleus</location>
        <location evidence="1">Nucleolus</location>
    </subcellularLocation>
</comment>
<gene>
    <name evidence="14" type="ORF">ACET3X_001642</name>
</gene>
<comment type="caution">
    <text evidence="14">The sequence shown here is derived from an EMBL/GenBank/DDBJ whole genome shotgun (WGS) entry which is preliminary data.</text>
</comment>
<feature type="short sequence motif" description="Q motif" evidence="8">
    <location>
        <begin position="273"/>
        <end position="301"/>
    </location>
</feature>
<feature type="region of interest" description="Disordered" evidence="10">
    <location>
        <begin position="752"/>
        <end position="784"/>
    </location>
</feature>
<feature type="region of interest" description="Disordered" evidence="10">
    <location>
        <begin position="1"/>
        <end position="46"/>
    </location>
</feature>
<evidence type="ECO:0000313" key="14">
    <source>
        <dbReference type="EMBL" id="KAL1801300.1"/>
    </source>
</evidence>
<comment type="domain">
    <text evidence="9">The Q motif is unique to and characteristic of the DEAD box family of RNA helicases and controls ATP binding and hydrolysis.</text>
</comment>
<dbReference type="Proteomes" id="UP001578633">
    <property type="component" value="Chromosome 1"/>
</dbReference>
<dbReference type="PROSITE" id="PS51194">
    <property type="entry name" value="HELICASE_CTER"/>
    <property type="match status" value="1"/>
</dbReference>
<keyword evidence="5 9" id="KW-0347">Helicase</keyword>
<keyword evidence="3 9" id="KW-0547">Nucleotide-binding</keyword>
<evidence type="ECO:0000259" key="13">
    <source>
        <dbReference type="PROSITE" id="PS51195"/>
    </source>
</evidence>
<evidence type="ECO:0000259" key="11">
    <source>
        <dbReference type="PROSITE" id="PS51192"/>
    </source>
</evidence>
<dbReference type="RefSeq" id="XP_069311884.1">
    <property type="nucleotide sequence ID" value="XM_069446956.1"/>
</dbReference>
<proteinExistence type="inferred from homology"/>
<dbReference type="GeneID" id="96081964"/>
<evidence type="ECO:0000256" key="4">
    <source>
        <dbReference type="ARBA" id="ARBA00022801"/>
    </source>
</evidence>
<dbReference type="CDD" id="cd18787">
    <property type="entry name" value="SF2_C_DEAD"/>
    <property type="match status" value="1"/>
</dbReference>
<dbReference type="PANTHER" id="PTHR24031">
    <property type="entry name" value="RNA HELICASE"/>
    <property type="match status" value="1"/>
</dbReference>
<dbReference type="SMART" id="SM00490">
    <property type="entry name" value="HELICc"/>
    <property type="match status" value="1"/>
</dbReference>
<dbReference type="SUPFAM" id="SSF52540">
    <property type="entry name" value="P-loop containing nucleoside triphosphate hydrolases"/>
    <property type="match status" value="1"/>
</dbReference>
<dbReference type="SMART" id="SM00487">
    <property type="entry name" value="DEXDc"/>
    <property type="match status" value="1"/>
</dbReference>
<feature type="domain" description="Helicase C-terminal" evidence="12">
    <location>
        <begin position="554"/>
        <end position="698"/>
    </location>
</feature>
<feature type="compositionally biased region" description="Low complexity" evidence="10">
    <location>
        <begin position="166"/>
        <end position="180"/>
    </location>
</feature>
<comment type="catalytic activity">
    <reaction evidence="9">
        <text>ATP + H2O = ADP + phosphate + H(+)</text>
        <dbReference type="Rhea" id="RHEA:13065"/>
        <dbReference type="ChEBI" id="CHEBI:15377"/>
        <dbReference type="ChEBI" id="CHEBI:15378"/>
        <dbReference type="ChEBI" id="CHEBI:30616"/>
        <dbReference type="ChEBI" id="CHEBI:43474"/>
        <dbReference type="ChEBI" id="CHEBI:456216"/>
        <dbReference type="EC" id="3.6.4.13"/>
    </reaction>
</comment>
<evidence type="ECO:0000256" key="8">
    <source>
        <dbReference type="PROSITE-ProRule" id="PRU00552"/>
    </source>
</evidence>
<evidence type="ECO:0000256" key="3">
    <source>
        <dbReference type="ARBA" id="ARBA00022741"/>
    </source>
</evidence>
<organism evidence="14 15">
    <name type="scientific">Alternaria dauci</name>
    <dbReference type="NCBI Taxonomy" id="48095"/>
    <lineage>
        <taxon>Eukaryota</taxon>
        <taxon>Fungi</taxon>
        <taxon>Dikarya</taxon>
        <taxon>Ascomycota</taxon>
        <taxon>Pezizomycotina</taxon>
        <taxon>Dothideomycetes</taxon>
        <taxon>Pleosporomycetidae</taxon>
        <taxon>Pleosporales</taxon>
        <taxon>Pleosporineae</taxon>
        <taxon>Pleosporaceae</taxon>
        <taxon>Alternaria</taxon>
        <taxon>Alternaria sect. Porri</taxon>
    </lineage>
</organism>
<accession>A0ABR3UXX6</accession>
<feature type="domain" description="DEAD-box RNA helicase Q" evidence="13">
    <location>
        <begin position="273"/>
        <end position="301"/>
    </location>
</feature>
<feature type="domain" description="Helicase ATP-binding" evidence="11">
    <location>
        <begin position="304"/>
        <end position="493"/>
    </location>
</feature>
<dbReference type="InterPro" id="IPR014014">
    <property type="entry name" value="RNA_helicase_DEAD_Q_motif"/>
</dbReference>
<dbReference type="CDD" id="cd17946">
    <property type="entry name" value="DEADc_DDX24"/>
    <property type="match status" value="1"/>
</dbReference>
<evidence type="ECO:0000313" key="15">
    <source>
        <dbReference type="Proteomes" id="UP001578633"/>
    </source>
</evidence>
<sequence>MKRPNTAPQKPSQKAHKRQKVERSKAAPFPKPLPSSTKAKRRVQLNELGWKPVSMPDRLDDVEGFYGLEEIDDVEIVKDPVTGNLTFETTKTEDEVAQDVEEAWQREEEEAKRLEAITFGDKEANGQEDTTQADAAQEPAQGENEEVAWEGFSDEEDAQTEAHAPVADTDVTDVADATTTNGEPEVKKLTKTEKKKRAKEAKLKKLEEEKAKAELATPDDVEEEHDDEDHEENNEDEDEDDVEDREDGETFGPGAFDILANQPEDDDDETDVRAWNELDLSEEMLGALAKLKFSKPTGIQASTIPEIMAGRDVIGKASTGSGKTLAFGIPIVESWLAARSTAKDPEDKAPIALIIAPTRELAHQINNHLVALCAKGDFDPPYIASITGGLSVQKQRRQLEKADIVVGTPGRLWEVISSGQGLLPKFKQIKFLVVDEADRLLSEGHFKEMSEILKVLEPDDEPNENGDEEQAPESLRQTLVFSATFGKDLQRKLAGKSKYSGDLMSQQQSMEYLLKKLRFREEKPMFIDANPTSQMASKLQEGLIECAGTEKDLYLYSLLMFYTKKRALVFTNSISAVRRITPFLTNLALPALPLHSNMPQKARLRSIERFKERPGSILVATDVAARGLDIPKIDLVIHYHLPRAADTYVHRSGRTARADASGASILICAPEEVAGVRRLIAKVHARASDAPKSKKTAFFIRTLDIDRRIVSRLKPRATISKKLSDTVIAKEKKHSEDDLLRRAAEDLGVNYDSEELEKEAPGKKGRGSGRKKKEKEASEMTKAEMQSLRAELKHLLSQKINTGVSARYLTSGGIDVDALVAGEGNMEFLGNLDGLGFDEVAE</sequence>
<feature type="compositionally biased region" description="Basic residues" evidence="10">
    <location>
        <begin position="763"/>
        <end position="773"/>
    </location>
</feature>
<feature type="compositionally biased region" description="Basic and acidic residues" evidence="10">
    <location>
        <begin position="103"/>
        <end position="125"/>
    </location>
</feature>
<name>A0ABR3UXX6_9PLEO</name>
<dbReference type="InterPro" id="IPR027417">
    <property type="entry name" value="P-loop_NTPase"/>
</dbReference>
<keyword evidence="2" id="KW-0698">rRNA processing</keyword>
<evidence type="ECO:0000256" key="10">
    <source>
        <dbReference type="SAM" id="MobiDB-lite"/>
    </source>
</evidence>
<dbReference type="InterPro" id="IPR011545">
    <property type="entry name" value="DEAD/DEAH_box_helicase_dom"/>
</dbReference>
<dbReference type="InterPro" id="IPR001650">
    <property type="entry name" value="Helicase_C-like"/>
</dbReference>
<dbReference type="EMBL" id="JBHGVX010000001">
    <property type="protein sequence ID" value="KAL1801300.1"/>
    <property type="molecule type" value="Genomic_DNA"/>
</dbReference>
<comment type="function">
    <text evidence="9">RNA helicase.</text>
</comment>
<keyword evidence="4 9" id="KW-0378">Hydrolase</keyword>
<dbReference type="EC" id="3.6.4.13" evidence="9"/>
<dbReference type="PROSITE" id="PS51195">
    <property type="entry name" value="Q_MOTIF"/>
    <property type="match status" value="1"/>
</dbReference>
<feature type="region of interest" description="Disordered" evidence="10">
    <location>
        <begin position="85"/>
        <end position="269"/>
    </location>
</feature>
<feature type="compositionally biased region" description="Acidic residues" evidence="10">
    <location>
        <begin position="217"/>
        <end position="249"/>
    </location>
</feature>
<evidence type="ECO:0000256" key="7">
    <source>
        <dbReference type="ARBA" id="ARBA00022884"/>
    </source>
</evidence>
<protein>
    <recommendedName>
        <fullName evidence="9">ATP-dependent RNA helicase</fullName>
        <ecNumber evidence="9">3.6.4.13</ecNumber>
    </recommendedName>
</protein>
<keyword evidence="7 9" id="KW-0694">RNA-binding</keyword>
<keyword evidence="6 9" id="KW-0067">ATP-binding</keyword>